<dbReference type="STRING" id="1447883.A0A2B7YEG3"/>
<organism evidence="3 4">
    <name type="scientific">Polytolypa hystricis (strain UAMH7299)</name>
    <dbReference type="NCBI Taxonomy" id="1447883"/>
    <lineage>
        <taxon>Eukaryota</taxon>
        <taxon>Fungi</taxon>
        <taxon>Dikarya</taxon>
        <taxon>Ascomycota</taxon>
        <taxon>Pezizomycotina</taxon>
        <taxon>Eurotiomycetes</taxon>
        <taxon>Eurotiomycetidae</taxon>
        <taxon>Onygenales</taxon>
        <taxon>Onygenales incertae sedis</taxon>
        <taxon>Polytolypa</taxon>
    </lineage>
</organism>
<evidence type="ECO:0000256" key="1">
    <source>
        <dbReference type="ARBA" id="ARBA00034127"/>
    </source>
</evidence>
<protein>
    <recommendedName>
        <fullName evidence="5">Translation machinery-associated protein 16</fullName>
    </recommendedName>
</protein>
<evidence type="ECO:0008006" key="5">
    <source>
        <dbReference type="Google" id="ProtNLM"/>
    </source>
</evidence>
<dbReference type="Proteomes" id="UP000224634">
    <property type="component" value="Unassembled WGS sequence"/>
</dbReference>
<dbReference type="PANTHER" id="PTHR13349">
    <property type="entry name" value="TRANSLATION MACHINERY-ASSOCIATED PROTEIN 16"/>
    <property type="match status" value="1"/>
</dbReference>
<dbReference type="AlphaFoldDB" id="A0A2B7YEG3"/>
<evidence type="ECO:0000256" key="2">
    <source>
        <dbReference type="SAM" id="MobiDB-lite"/>
    </source>
</evidence>
<gene>
    <name evidence="3" type="ORF">AJ80_04051</name>
</gene>
<dbReference type="Pfam" id="PF11176">
    <property type="entry name" value="Tma16"/>
    <property type="match status" value="1"/>
</dbReference>
<dbReference type="InterPro" id="IPR021346">
    <property type="entry name" value="Tma16"/>
</dbReference>
<feature type="compositionally biased region" description="Basic and acidic residues" evidence="2">
    <location>
        <begin position="18"/>
        <end position="43"/>
    </location>
</feature>
<dbReference type="PANTHER" id="PTHR13349:SF2">
    <property type="entry name" value="TRANSLATION MACHINERY-ASSOCIATED PROTEIN 16"/>
    <property type="match status" value="1"/>
</dbReference>
<accession>A0A2B7YEG3</accession>
<evidence type="ECO:0000313" key="4">
    <source>
        <dbReference type="Proteomes" id="UP000224634"/>
    </source>
</evidence>
<dbReference type="OrthoDB" id="270284at2759"/>
<keyword evidence="4" id="KW-1185">Reference proteome</keyword>
<feature type="region of interest" description="Disordered" evidence="2">
    <location>
        <begin position="16"/>
        <end position="47"/>
    </location>
</feature>
<reference evidence="3 4" key="1">
    <citation type="submission" date="2017-10" db="EMBL/GenBank/DDBJ databases">
        <title>Comparative genomics in systemic dimorphic fungi from Ajellomycetaceae.</title>
        <authorList>
            <person name="Munoz J.F."/>
            <person name="Mcewen J.G."/>
            <person name="Clay O.K."/>
            <person name="Cuomo C.A."/>
        </authorList>
    </citation>
    <scope>NUCLEOTIDE SEQUENCE [LARGE SCALE GENOMIC DNA]</scope>
    <source>
        <strain evidence="3 4">UAMH7299</strain>
    </source>
</reference>
<dbReference type="InterPro" id="IPR038356">
    <property type="entry name" value="Tma16_sf"/>
</dbReference>
<dbReference type="GO" id="GO:0005634">
    <property type="term" value="C:nucleus"/>
    <property type="evidence" value="ECO:0007669"/>
    <property type="project" value="TreeGrafter"/>
</dbReference>
<dbReference type="EMBL" id="PDNA01000049">
    <property type="protein sequence ID" value="PGH19298.1"/>
    <property type="molecule type" value="Genomic_DNA"/>
</dbReference>
<feature type="compositionally biased region" description="Basic and acidic residues" evidence="2">
    <location>
        <begin position="100"/>
        <end position="116"/>
    </location>
</feature>
<proteinExistence type="inferred from homology"/>
<name>A0A2B7YEG3_POLH7</name>
<dbReference type="Gene3D" id="1.20.1440.170">
    <property type="entry name" value="Translation machinery-associated protein 16-like"/>
    <property type="match status" value="1"/>
</dbReference>
<evidence type="ECO:0000313" key="3">
    <source>
        <dbReference type="EMBL" id="PGH19298.1"/>
    </source>
</evidence>
<sequence length="178" mass="20578">MVKNLYKVQKKISRKRGKVEGLHEHSRDAKALRKASGREDKLARAASGMSRERQSFVDRVSFFQAAIGDDLRILSDDDMIELITRYLSRFNEELEQLQQEQRKGRPPSKREEVISQKRDLEAKEFATGLWLPDMGQEDNVKRLKAWNRDWSAMSAIAFIRLSSERAKKPSSFPPKALS</sequence>
<comment type="similarity">
    <text evidence="1">Belongs to the TMA16 family.</text>
</comment>
<feature type="region of interest" description="Disordered" evidence="2">
    <location>
        <begin position="97"/>
        <end position="116"/>
    </location>
</feature>
<comment type="caution">
    <text evidence="3">The sequence shown here is derived from an EMBL/GenBank/DDBJ whole genome shotgun (WGS) entry which is preliminary data.</text>
</comment>